<dbReference type="Proteomes" id="UP000483820">
    <property type="component" value="Chromosome I"/>
</dbReference>
<feature type="transmembrane region" description="Helical" evidence="6">
    <location>
        <begin position="6"/>
        <end position="22"/>
    </location>
</feature>
<accession>A0A6A5HQN9</accession>
<evidence type="ECO:0008006" key="9">
    <source>
        <dbReference type="Google" id="ProtNLM"/>
    </source>
</evidence>
<comment type="similarity">
    <text evidence="2">Belongs to the TMEM144 family.</text>
</comment>
<dbReference type="RefSeq" id="XP_003114972.2">
    <property type="nucleotide sequence ID" value="XM_003114924.2"/>
</dbReference>
<reference evidence="7 8" key="1">
    <citation type="submission" date="2019-12" db="EMBL/GenBank/DDBJ databases">
        <title>Chromosome-level assembly of the Caenorhabditis remanei genome.</title>
        <authorList>
            <person name="Teterina A.A."/>
            <person name="Willis J.H."/>
            <person name="Phillips P.C."/>
        </authorList>
    </citation>
    <scope>NUCLEOTIDE SEQUENCE [LARGE SCALE GENOMIC DNA]</scope>
    <source>
        <strain evidence="7 8">PX506</strain>
        <tissue evidence="7">Whole organism</tissue>
    </source>
</reference>
<dbReference type="AlphaFoldDB" id="A0A6A5HQN9"/>
<dbReference type="InterPro" id="IPR010651">
    <property type="entry name" value="Sugar_transport"/>
</dbReference>
<keyword evidence="3 6" id="KW-0812">Transmembrane</keyword>
<evidence type="ECO:0000313" key="7">
    <source>
        <dbReference type="EMBL" id="KAF1770009.1"/>
    </source>
</evidence>
<sequence>MSASIGMAACAVSSVFFGSMFVPIKSYDSRDGIFAQWMMSIAILLVGFVVFAYTGFSGFYPLAMLGGASWCIGNATAIPIISRLGLAVSILVWNTSNCLTGWAGGRFGLFGMKAQVPASPFLNYLGLVFVVIGGSIFAQVRSEPSAPVAKKTSRASFDMETMNFEEKKALNTGESSDDGVADIEVLRPTKDLNSGSQRLFAFIAALIAGVFYGMTFVPVIRMIDNPETYKGFPTDGLSYVFSHYFGIFITSTIIFVLYSIFRRNEPYAPPNLFLPGMAAGCLWAIAQTSFFVANQHLSQTVTFPIISQMPGCIAAAWSIFYYREIRGKKNFMLLGAAMSITITGAVLVGLSKNITF</sequence>
<evidence type="ECO:0000256" key="3">
    <source>
        <dbReference type="ARBA" id="ARBA00022692"/>
    </source>
</evidence>
<comment type="subcellular location">
    <subcellularLocation>
        <location evidence="1">Membrane</location>
        <topology evidence="1">Multi-pass membrane protein</topology>
    </subcellularLocation>
</comment>
<evidence type="ECO:0000313" key="8">
    <source>
        <dbReference type="Proteomes" id="UP000483820"/>
    </source>
</evidence>
<comment type="caution">
    <text evidence="7">The sequence shown here is derived from an EMBL/GenBank/DDBJ whole genome shotgun (WGS) entry which is preliminary data.</text>
</comment>
<feature type="transmembrane region" description="Helical" evidence="6">
    <location>
        <begin position="240"/>
        <end position="260"/>
    </location>
</feature>
<dbReference type="Pfam" id="PF07857">
    <property type="entry name" value="TMEM144"/>
    <property type="match status" value="1"/>
</dbReference>
<feature type="transmembrane region" description="Helical" evidence="6">
    <location>
        <begin position="331"/>
        <end position="350"/>
    </location>
</feature>
<feature type="transmembrane region" description="Helical" evidence="6">
    <location>
        <begin position="121"/>
        <end position="140"/>
    </location>
</feature>
<evidence type="ECO:0000256" key="5">
    <source>
        <dbReference type="ARBA" id="ARBA00023136"/>
    </source>
</evidence>
<dbReference type="PANTHER" id="PTHR16119:SF15">
    <property type="entry name" value="TRANSMEMBRANE PROTEIN 144 HOMOLOG"/>
    <property type="match status" value="1"/>
</dbReference>
<proteinExistence type="inferred from homology"/>
<dbReference type="KEGG" id="crq:GCK72_001826"/>
<evidence type="ECO:0000256" key="1">
    <source>
        <dbReference type="ARBA" id="ARBA00004141"/>
    </source>
</evidence>
<gene>
    <name evidence="7" type="ORF">GCK72_001826</name>
</gene>
<feature type="transmembrane region" description="Helical" evidence="6">
    <location>
        <begin position="305"/>
        <end position="322"/>
    </location>
</feature>
<dbReference type="EMBL" id="WUAV01000001">
    <property type="protein sequence ID" value="KAF1770009.1"/>
    <property type="molecule type" value="Genomic_DNA"/>
</dbReference>
<dbReference type="GO" id="GO:0016020">
    <property type="term" value="C:membrane"/>
    <property type="evidence" value="ECO:0007669"/>
    <property type="project" value="UniProtKB-SubCell"/>
</dbReference>
<feature type="transmembrane region" description="Helical" evidence="6">
    <location>
        <begin position="272"/>
        <end position="293"/>
    </location>
</feature>
<protein>
    <recommendedName>
        <fullName evidence="9">Transmembrane protein 144</fullName>
    </recommendedName>
</protein>
<feature type="transmembrane region" description="Helical" evidence="6">
    <location>
        <begin position="199"/>
        <end position="220"/>
    </location>
</feature>
<keyword evidence="4 6" id="KW-1133">Transmembrane helix</keyword>
<evidence type="ECO:0000256" key="4">
    <source>
        <dbReference type="ARBA" id="ARBA00022989"/>
    </source>
</evidence>
<dbReference type="InterPro" id="IPR012435">
    <property type="entry name" value="TMEM144"/>
</dbReference>
<dbReference type="PANTHER" id="PTHR16119">
    <property type="entry name" value="TRANSMEMBRANE PROTEIN 144"/>
    <property type="match status" value="1"/>
</dbReference>
<name>A0A6A5HQN9_CAERE</name>
<dbReference type="GO" id="GO:0015144">
    <property type="term" value="F:carbohydrate transmembrane transporter activity"/>
    <property type="evidence" value="ECO:0007669"/>
    <property type="project" value="InterPro"/>
</dbReference>
<evidence type="ECO:0000256" key="6">
    <source>
        <dbReference type="SAM" id="Phobius"/>
    </source>
</evidence>
<dbReference type="CTD" id="9815633"/>
<feature type="transmembrane region" description="Helical" evidence="6">
    <location>
        <begin position="34"/>
        <end position="53"/>
    </location>
</feature>
<keyword evidence="5 6" id="KW-0472">Membrane</keyword>
<dbReference type="GeneID" id="9815633"/>
<organism evidence="7 8">
    <name type="scientific">Caenorhabditis remanei</name>
    <name type="common">Caenorhabditis vulgaris</name>
    <dbReference type="NCBI Taxonomy" id="31234"/>
    <lineage>
        <taxon>Eukaryota</taxon>
        <taxon>Metazoa</taxon>
        <taxon>Ecdysozoa</taxon>
        <taxon>Nematoda</taxon>
        <taxon>Chromadorea</taxon>
        <taxon>Rhabditida</taxon>
        <taxon>Rhabditina</taxon>
        <taxon>Rhabditomorpha</taxon>
        <taxon>Rhabditoidea</taxon>
        <taxon>Rhabditidae</taxon>
        <taxon>Peloderinae</taxon>
        <taxon>Caenorhabditis</taxon>
    </lineage>
</organism>
<evidence type="ECO:0000256" key="2">
    <source>
        <dbReference type="ARBA" id="ARBA00005731"/>
    </source>
</evidence>